<dbReference type="OrthoDB" id="9863905at2"/>
<proteinExistence type="predicted"/>
<gene>
    <name evidence="1" type="ORF">BS411_16465</name>
</gene>
<reference evidence="1" key="1">
    <citation type="submission" date="2016-12" db="EMBL/GenBank/DDBJ databases">
        <title>Analysis of the Molecular Diversity Among Cronobacter Species Isolated from Filth Flies Using a Pan Genomic DNA Microarray.</title>
        <authorList>
            <person name="Pava-Ripoll M."/>
            <person name="Tall B."/>
            <person name="Farber J."/>
            <person name="Fanning S."/>
            <person name="Lehner A."/>
            <person name="Stephan R."/>
            <person name="Pagotto F."/>
            <person name="Iverson C."/>
            <person name="Ziobro G."/>
            <person name="Miller A."/>
            <person name="Pearson R."/>
            <person name="Yan Q."/>
            <person name="Kim M."/>
            <person name="Jeong S."/>
            <person name="Park J."/>
            <person name="Jun S."/>
            <person name="Choi H."/>
            <person name="Chung T."/>
            <person name="Yoo Y."/>
            <person name="Park E."/>
            <person name="Hwang S."/>
            <person name="Lee B."/>
            <person name="Sathyamoorthy V."/>
            <person name="Carter L."/>
            <person name="Mammel M."/>
            <person name="Jackson S."/>
            <person name="Kothary M."/>
            <person name="Patel I."/>
            <person name="Grim C."/>
            <person name="Gopinath G."/>
            <person name="Gangiredla J."/>
            <person name="Chase H."/>
        </authorList>
    </citation>
    <scope>NUCLEOTIDE SEQUENCE [LARGE SCALE GENOMIC DNA]</scope>
    <source>
        <strain evidence="1">MOD1-Sh41s</strain>
    </source>
</reference>
<protein>
    <submittedName>
        <fullName evidence="1">Uncharacterized protein</fullName>
    </submittedName>
</protein>
<evidence type="ECO:0000313" key="1">
    <source>
        <dbReference type="EMBL" id="PUX19288.1"/>
    </source>
</evidence>
<organism evidence="1">
    <name type="scientific">Cronobacter turicensis</name>
    <dbReference type="NCBI Taxonomy" id="413502"/>
    <lineage>
        <taxon>Bacteria</taxon>
        <taxon>Pseudomonadati</taxon>
        <taxon>Pseudomonadota</taxon>
        <taxon>Gammaproteobacteria</taxon>
        <taxon>Enterobacterales</taxon>
        <taxon>Enterobacteriaceae</taxon>
        <taxon>Cronobacter</taxon>
    </lineage>
</organism>
<dbReference type="EMBL" id="MSAG01000029">
    <property type="protein sequence ID" value="PUX19288.1"/>
    <property type="molecule type" value="Genomic_DNA"/>
</dbReference>
<comment type="caution">
    <text evidence="1">The sequence shown here is derived from an EMBL/GenBank/DDBJ whole genome shotgun (WGS) entry which is preliminary data.</text>
</comment>
<name>A0A2T7B1K2_9ENTR</name>
<sequence>MRKLTSKKPAKKRASLNLAPLTGYGICLTSVQTMKLRDGSQATCCAKARIHDQLAVKNCR</sequence>
<dbReference type="AlphaFoldDB" id="A0A2T7B1K2"/>
<accession>A0A2T7B1K2</accession>